<evidence type="ECO:0008006" key="3">
    <source>
        <dbReference type="Google" id="ProtNLM"/>
    </source>
</evidence>
<name>A0A9Q3GBX3_9BASI</name>
<organism evidence="1 2">
    <name type="scientific">Austropuccinia psidii MF-1</name>
    <dbReference type="NCBI Taxonomy" id="1389203"/>
    <lineage>
        <taxon>Eukaryota</taxon>
        <taxon>Fungi</taxon>
        <taxon>Dikarya</taxon>
        <taxon>Basidiomycota</taxon>
        <taxon>Pucciniomycotina</taxon>
        <taxon>Pucciniomycetes</taxon>
        <taxon>Pucciniales</taxon>
        <taxon>Sphaerophragmiaceae</taxon>
        <taxon>Austropuccinia</taxon>
    </lineage>
</organism>
<sequence length="191" mass="21720">MNHCNAFNTSNHQLISLITSIQRMPYLDVEVCGRIVGMQQEGLSYQAIAEVSGIPLTTVYDMMIKFQCIGTVKPQLKTGQPTILKEQDFQNLNCIITRCCCLTVSQVANLMASQVSNLTIQCEIHKLGNFSWIAPKKPYLQPEDFQAHLTFSQAHINWMIEDWAQVIWTNGLSFKLGKFFWGGLHLMRSTF</sequence>
<protein>
    <recommendedName>
        <fullName evidence="3">Homeodomain-like DNA binding domain-containing transcription factor</fullName>
    </recommendedName>
</protein>
<accession>A0A9Q3GBX3</accession>
<proteinExistence type="predicted"/>
<dbReference type="EMBL" id="AVOT02000227">
    <property type="protein sequence ID" value="MBW0461815.1"/>
    <property type="molecule type" value="Genomic_DNA"/>
</dbReference>
<dbReference type="InterPro" id="IPR009057">
    <property type="entry name" value="Homeodomain-like_sf"/>
</dbReference>
<gene>
    <name evidence="1" type="ORF">O181_001530</name>
</gene>
<dbReference type="AlphaFoldDB" id="A0A9Q3GBX3"/>
<dbReference type="SUPFAM" id="SSF46689">
    <property type="entry name" value="Homeodomain-like"/>
    <property type="match status" value="1"/>
</dbReference>
<reference evidence="1" key="1">
    <citation type="submission" date="2021-03" db="EMBL/GenBank/DDBJ databases">
        <title>Draft genome sequence of rust myrtle Austropuccinia psidii MF-1, a brazilian biotype.</title>
        <authorList>
            <person name="Quecine M.C."/>
            <person name="Pachon D.M.R."/>
            <person name="Bonatelli M.L."/>
            <person name="Correr F.H."/>
            <person name="Franceschini L.M."/>
            <person name="Leite T.F."/>
            <person name="Margarido G.R.A."/>
            <person name="Almeida C.A."/>
            <person name="Ferrarezi J.A."/>
            <person name="Labate C.A."/>
        </authorList>
    </citation>
    <scope>NUCLEOTIDE SEQUENCE</scope>
    <source>
        <strain evidence="1">MF-1</strain>
    </source>
</reference>
<keyword evidence="2" id="KW-1185">Reference proteome</keyword>
<evidence type="ECO:0000313" key="1">
    <source>
        <dbReference type="EMBL" id="MBW0461815.1"/>
    </source>
</evidence>
<comment type="caution">
    <text evidence="1">The sequence shown here is derived from an EMBL/GenBank/DDBJ whole genome shotgun (WGS) entry which is preliminary data.</text>
</comment>
<dbReference type="Proteomes" id="UP000765509">
    <property type="component" value="Unassembled WGS sequence"/>
</dbReference>
<dbReference type="InterPro" id="IPR036388">
    <property type="entry name" value="WH-like_DNA-bd_sf"/>
</dbReference>
<dbReference type="Gene3D" id="1.10.10.10">
    <property type="entry name" value="Winged helix-like DNA-binding domain superfamily/Winged helix DNA-binding domain"/>
    <property type="match status" value="1"/>
</dbReference>
<evidence type="ECO:0000313" key="2">
    <source>
        <dbReference type="Proteomes" id="UP000765509"/>
    </source>
</evidence>